<dbReference type="EMBL" id="BAABAQ010000009">
    <property type="protein sequence ID" value="GAA4198089.1"/>
    <property type="molecule type" value="Genomic_DNA"/>
</dbReference>
<organism evidence="3 4">
    <name type="scientific">Streptosporangium oxazolinicum</name>
    <dbReference type="NCBI Taxonomy" id="909287"/>
    <lineage>
        <taxon>Bacteria</taxon>
        <taxon>Bacillati</taxon>
        <taxon>Actinomycetota</taxon>
        <taxon>Actinomycetes</taxon>
        <taxon>Streptosporangiales</taxon>
        <taxon>Streptosporangiaceae</taxon>
        <taxon>Streptosporangium</taxon>
    </lineage>
</organism>
<protein>
    <recommendedName>
        <fullName evidence="2">NACHT domain-containing protein</fullName>
    </recommendedName>
</protein>
<evidence type="ECO:0000313" key="4">
    <source>
        <dbReference type="Proteomes" id="UP001501251"/>
    </source>
</evidence>
<dbReference type="InterPro" id="IPR027417">
    <property type="entry name" value="P-loop_NTPase"/>
</dbReference>
<evidence type="ECO:0000259" key="2">
    <source>
        <dbReference type="Pfam" id="PF05729"/>
    </source>
</evidence>
<accession>A0ABP8B4Q6</accession>
<keyword evidence="4" id="KW-1185">Reference proteome</keyword>
<dbReference type="SUPFAM" id="SSF52540">
    <property type="entry name" value="P-loop containing nucleoside triphosphate hydrolases"/>
    <property type="match status" value="1"/>
</dbReference>
<gene>
    <name evidence="3" type="ORF">GCM10022252_47950</name>
</gene>
<feature type="region of interest" description="Disordered" evidence="1">
    <location>
        <begin position="155"/>
        <end position="174"/>
    </location>
</feature>
<dbReference type="Proteomes" id="UP001501251">
    <property type="component" value="Unassembled WGS sequence"/>
</dbReference>
<reference evidence="4" key="1">
    <citation type="journal article" date="2019" name="Int. J. Syst. Evol. Microbiol.">
        <title>The Global Catalogue of Microorganisms (GCM) 10K type strain sequencing project: providing services to taxonomists for standard genome sequencing and annotation.</title>
        <authorList>
            <consortium name="The Broad Institute Genomics Platform"/>
            <consortium name="The Broad Institute Genome Sequencing Center for Infectious Disease"/>
            <person name="Wu L."/>
            <person name="Ma J."/>
        </authorList>
    </citation>
    <scope>NUCLEOTIDE SEQUENCE [LARGE SCALE GENOMIC DNA]</scope>
    <source>
        <strain evidence="4">JCM 17388</strain>
    </source>
</reference>
<feature type="domain" description="NACHT" evidence="2">
    <location>
        <begin position="189"/>
        <end position="354"/>
    </location>
</feature>
<evidence type="ECO:0000256" key="1">
    <source>
        <dbReference type="SAM" id="MobiDB-lite"/>
    </source>
</evidence>
<dbReference type="PANTHER" id="PTHR46844">
    <property type="entry name" value="SLR5058 PROTEIN"/>
    <property type="match status" value="1"/>
</dbReference>
<name>A0ABP8B4Q6_9ACTN</name>
<evidence type="ECO:0000313" key="3">
    <source>
        <dbReference type="EMBL" id="GAA4198089.1"/>
    </source>
</evidence>
<dbReference type="PANTHER" id="PTHR46844:SF1">
    <property type="entry name" value="SLR5058 PROTEIN"/>
    <property type="match status" value="1"/>
</dbReference>
<proteinExistence type="predicted"/>
<comment type="caution">
    <text evidence="3">The sequence shown here is derived from an EMBL/GenBank/DDBJ whole genome shotgun (WGS) entry which is preliminary data.</text>
</comment>
<dbReference type="RefSeq" id="WP_344920258.1">
    <property type="nucleotide sequence ID" value="NZ_BAABAQ010000009.1"/>
</dbReference>
<dbReference type="Pfam" id="PF05729">
    <property type="entry name" value="NACHT"/>
    <property type="match status" value="1"/>
</dbReference>
<dbReference type="Gene3D" id="3.40.50.300">
    <property type="entry name" value="P-loop containing nucleotide triphosphate hydrolases"/>
    <property type="match status" value="1"/>
</dbReference>
<feature type="compositionally biased region" description="Basic and acidic residues" evidence="1">
    <location>
        <begin position="158"/>
        <end position="168"/>
    </location>
</feature>
<dbReference type="InterPro" id="IPR007111">
    <property type="entry name" value="NACHT_NTPase"/>
</dbReference>
<sequence>MPPGRPRKHDREKYVELQELVCWFERHAEFSNPRSLLSASARRGFPLPKNGVYEFFRRERLLDWQTTALMADALGQEAGTVQELWQRARQSMRTKQPPWQAGAASWDNLPTPEGWLRELLIGQRDAPDRFPYRLLDVSPPLLSEVYVEQDVQPAVTRGSHDGSAEKHPRAAPPAVGKSLRQVLSEHDHLFITGGPGTGKTTLGRHLIWQIAQAWLSELGDEVAWCAEPVVGVRITAADVLAARSWAEALVSASWASALTEPIDPRIFGGRTHGTRWLVVVDGLDEVASPENREVVLRALAARVEHGSAYRLVITSRPLPQEELKPFQARSVGFYTLSGFDGAQQRAFAERWFAAQKIKDPAKAVTAFLEEVEIAGLVELIKVPLFATIAATFYTRKPGRSLPRGRIELYEKFLEELSDVRSHRADIHGRLRVRWEELGCAGTMNWIIANQERLRLHLAQVETGRQPLTLDSAVGWLRANMPEGLRLRDGMEGDLGRLLAETGVLVFDGTELSFLHRSFAEFIAARQEAAGISAEFPGLVAWMERVQAETSRNYVFFTLAHWVRQQGNDASTVVRLLLAENLQYRVMALRLVTAGVPMGAELEGAVIDRVLSEPFESRGRRYSRPDHELFTELTELRGNERLAELLQRLSRTHGLPIAFRSSAAAAYARVADLPGGVRLLHELADRVDDPEGLIGIVRHLAVLDAPATEARIQLLRRAVDGDEAWWRVKAMWELIELGENEGAVELARFILGGGEQNGSLLESAGDIWLAVEGESAAPEIVRVAADRKWNNEWAHAGLAKLLFYAGDAVAAEPHAREVLLKSATDDDIREVVEAWIETEGADGAEKIVAVFDGFINWNIDERSRVARQLLELGHPEAAVELARRILGGPEKPSSHDASWAVEVLLSALGESVIDEALHWLNEHSVEPGKLHMLTQQMIEEGFAAAACVLARRTMNFAGATEETFTWAADILLIHVGSKASEEITQALRARPMGSTTLTAALLPVLSKHQQKEATVALCREVFFDPGRTVDELLKAVHAWILVAGPESVPQIMSLIEAVCGLSGDECARLAGLLRAKGEVGAANSLWCAVSVQPTLSSELRWRAVEQLLDVGAAEKAATTLKAALATTSDEVESVRLRQLLGWVEPALS</sequence>